<comment type="caution">
    <text evidence="2">The sequence shown here is derived from an EMBL/GenBank/DDBJ whole genome shotgun (WGS) entry which is preliminary data.</text>
</comment>
<sequence>MEWAKQQYNKQYENWVPWIEDKYLQYFGNDNKASYATKDTLDKSKVTGIKQVDTLQDGVNNLVGSQVGKGGLAQPIGDMASKEGINRAERGGKDDKGSYGGPLGGVTDPLVDNAKAGGSKVTEGAKGAGGYLGSLWGGKKEEKK</sequence>
<organism evidence="2 3">
    <name type="scientific">Coniosporium apollinis</name>
    <dbReference type="NCBI Taxonomy" id="61459"/>
    <lineage>
        <taxon>Eukaryota</taxon>
        <taxon>Fungi</taxon>
        <taxon>Dikarya</taxon>
        <taxon>Ascomycota</taxon>
        <taxon>Pezizomycotina</taxon>
        <taxon>Dothideomycetes</taxon>
        <taxon>Dothideomycetes incertae sedis</taxon>
        <taxon>Coniosporium</taxon>
    </lineage>
</organism>
<dbReference type="EMBL" id="JAPDRL010000108">
    <property type="protein sequence ID" value="KAJ9657095.1"/>
    <property type="molecule type" value="Genomic_DNA"/>
</dbReference>
<protein>
    <recommendedName>
        <fullName evidence="4">CsbD-like domain-containing protein</fullName>
    </recommendedName>
</protein>
<gene>
    <name evidence="2" type="ORF">H2201_008303</name>
</gene>
<evidence type="ECO:0000256" key="1">
    <source>
        <dbReference type="SAM" id="MobiDB-lite"/>
    </source>
</evidence>
<evidence type="ECO:0000313" key="3">
    <source>
        <dbReference type="Proteomes" id="UP001172684"/>
    </source>
</evidence>
<evidence type="ECO:0008006" key="4">
    <source>
        <dbReference type="Google" id="ProtNLM"/>
    </source>
</evidence>
<proteinExistence type="predicted"/>
<feature type="compositionally biased region" description="Basic and acidic residues" evidence="1">
    <location>
        <begin position="85"/>
        <end position="97"/>
    </location>
</feature>
<dbReference type="Proteomes" id="UP001172684">
    <property type="component" value="Unassembled WGS sequence"/>
</dbReference>
<feature type="compositionally biased region" description="Gly residues" evidence="1">
    <location>
        <begin position="126"/>
        <end position="136"/>
    </location>
</feature>
<evidence type="ECO:0000313" key="2">
    <source>
        <dbReference type="EMBL" id="KAJ9657095.1"/>
    </source>
</evidence>
<accession>A0ABQ9NK34</accession>
<name>A0ABQ9NK34_9PEZI</name>
<reference evidence="2" key="1">
    <citation type="submission" date="2022-10" db="EMBL/GenBank/DDBJ databases">
        <title>Culturing micro-colonial fungi from biological soil crusts in the Mojave desert and describing Neophaeococcomyces mojavensis, and introducing the new genera and species Taxawa tesnikishii.</title>
        <authorList>
            <person name="Kurbessoian T."/>
            <person name="Stajich J.E."/>
        </authorList>
    </citation>
    <scope>NUCLEOTIDE SEQUENCE</scope>
    <source>
        <strain evidence="2">TK_1</strain>
    </source>
</reference>
<keyword evidence="3" id="KW-1185">Reference proteome</keyword>
<feature type="region of interest" description="Disordered" evidence="1">
    <location>
        <begin position="85"/>
        <end position="144"/>
    </location>
</feature>